<gene>
    <name evidence="1" type="ORF">OL599_18790</name>
</gene>
<proteinExistence type="predicted"/>
<reference evidence="1" key="2">
    <citation type="submission" date="2022-10" db="EMBL/GenBank/DDBJ databases">
        <authorList>
            <person name="Trinh H.N."/>
        </authorList>
    </citation>
    <scope>NUCLEOTIDE SEQUENCE</scope>
    <source>
        <strain evidence="1">RN2-1</strain>
    </source>
</reference>
<protein>
    <submittedName>
        <fullName evidence="1">Uncharacterized protein</fullName>
    </submittedName>
</protein>
<evidence type="ECO:0000313" key="1">
    <source>
        <dbReference type="EMBL" id="MCW3476614.1"/>
    </source>
</evidence>
<name>A0AA42CFH0_9PROT</name>
<dbReference type="AlphaFoldDB" id="A0AA42CFH0"/>
<organism evidence="1 2">
    <name type="scientific">Limobrevibacterium gyesilva</name>
    <dbReference type="NCBI Taxonomy" id="2991712"/>
    <lineage>
        <taxon>Bacteria</taxon>
        <taxon>Pseudomonadati</taxon>
        <taxon>Pseudomonadota</taxon>
        <taxon>Alphaproteobacteria</taxon>
        <taxon>Acetobacterales</taxon>
        <taxon>Acetobacteraceae</taxon>
        <taxon>Limobrevibacterium</taxon>
    </lineage>
</organism>
<evidence type="ECO:0000313" key="2">
    <source>
        <dbReference type="Proteomes" id="UP001165679"/>
    </source>
</evidence>
<keyword evidence="2" id="KW-1185">Reference proteome</keyword>
<sequence>MAPPPPARPWPVGRAALPAAFLGAALLSGCGPKADVFAPQCPDMKLLKDASDITRFNERGHDVTDMVLSGRIVAVPGSCKAGERGTVATTIQVSVELTRGPASRGRAAQVPYLVTVMDGDRIIDQKDYVIAANFPPNVDQVRAAGDPIDMLFPSTADKPAAAYTIYVSFRLTPDELQFNRAQGPR</sequence>
<dbReference type="Proteomes" id="UP001165679">
    <property type="component" value="Unassembled WGS sequence"/>
</dbReference>
<dbReference type="EMBL" id="JAPDNT010000021">
    <property type="protein sequence ID" value="MCW3476614.1"/>
    <property type="molecule type" value="Genomic_DNA"/>
</dbReference>
<accession>A0AA42CFH0</accession>
<reference evidence="1" key="1">
    <citation type="submission" date="2022-09" db="EMBL/GenBank/DDBJ databases">
        <title>Rhodovastum sp. nov. RN2-1 isolated from soil in Seongnam, South Korea.</title>
        <authorList>
            <person name="Le N.T."/>
        </authorList>
    </citation>
    <scope>NUCLEOTIDE SEQUENCE</scope>
    <source>
        <strain evidence="1">RN2-1</strain>
    </source>
</reference>
<comment type="caution">
    <text evidence="1">The sequence shown here is derived from an EMBL/GenBank/DDBJ whole genome shotgun (WGS) entry which is preliminary data.</text>
</comment>